<dbReference type="HOGENOM" id="CLU_045518_1_2_2"/>
<dbReference type="GO" id="GO:0019305">
    <property type="term" value="P:dTDP-rhamnose biosynthetic process"/>
    <property type="evidence" value="ECO:0007669"/>
    <property type="project" value="TreeGrafter"/>
</dbReference>
<dbReference type="EMBL" id="CP009526">
    <property type="protein sequence ID" value="AKB50016.1"/>
    <property type="molecule type" value="Genomic_DNA"/>
</dbReference>
<evidence type="ECO:0000313" key="3">
    <source>
        <dbReference type="Proteomes" id="UP000033038"/>
    </source>
</evidence>
<dbReference type="Gene3D" id="3.40.50.720">
    <property type="entry name" value="NAD(P)-binding Rossmann-like Domain"/>
    <property type="match status" value="1"/>
</dbReference>
<dbReference type="SUPFAM" id="SSF51735">
    <property type="entry name" value="NAD(P)-binding Rossmann-fold domains"/>
    <property type="match status" value="1"/>
</dbReference>
<dbReference type="Pfam" id="PF04321">
    <property type="entry name" value="RmlD_sub_bind"/>
    <property type="match status" value="1"/>
</dbReference>
<dbReference type="RefSeq" id="WP_011305271.1">
    <property type="nucleotide sequence ID" value="NZ_CP009526.1"/>
</dbReference>
<keyword evidence="2" id="KW-0560">Oxidoreductase</keyword>
<reference evidence="2 3" key="1">
    <citation type="submission" date="2014-07" db="EMBL/GenBank/DDBJ databases">
        <title>Methanogenic archaea and the global carbon cycle.</title>
        <authorList>
            <person name="Henriksen J.R."/>
            <person name="Luke J."/>
            <person name="Reinhart S."/>
            <person name="Benedict M.N."/>
            <person name="Youngblut N.D."/>
            <person name="Metcalf M.E."/>
            <person name="Whitaker R.J."/>
            <person name="Metcalf W.W."/>
        </authorList>
    </citation>
    <scope>NUCLEOTIDE SEQUENCE [LARGE SCALE GENOMIC DNA]</scope>
    <source>
        <strain evidence="2 3">Wiesmoor</strain>
    </source>
</reference>
<dbReference type="EC" id="1.1.1.133" evidence="2"/>
<proteinExistence type="predicted"/>
<sequence>MVVGTIKTLIIGADGMLGYDICKVYPNAVKLTHKDVDITDREQVLESIRKINPNLVINAAAYTDVEGCEDHQELALKVNGYGPGYIAEACSEVGAALIHFSTDYVFDGSKKEYIESDTPVDPINVYGRSKLLGEQKITENLNDYRIIRISWLFGTHGKNFVETMLRLSGEMDQVKVVNDQFGKPTYTVDLANKIMEIAELGAGIYHVTNEGICSWYEFASAVISNTIPCTSEEFPMKARRPKYSVLVNTKTKPMRHWKEALKDYLKERNK</sequence>
<dbReference type="InterPro" id="IPR036291">
    <property type="entry name" value="NAD(P)-bd_dom_sf"/>
</dbReference>
<dbReference type="PANTHER" id="PTHR10491:SF4">
    <property type="entry name" value="METHIONINE ADENOSYLTRANSFERASE 2 SUBUNIT BETA"/>
    <property type="match status" value="1"/>
</dbReference>
<dbReference type="KEGG" id="mbw:MSBRW_0763"/>
<evidence type="ECO:0000313" key="2">
    <source>
        <dbReference type="EMBL" id="AKB50016.1"/>
    </source>
</evidence>
<organism evidence="2 3">
    <name type="scientific">Methanosarcina barkeri str. Wiesmoor</name>
    <dbReference type="NCBI Taxonomy" id="1434109"/>
    <lineage>
        <taxon>Archaea</taxon>
        <taxon>Methanobacteriati</taxon>
        <taxon>Methanobacteriota</taxon>
        <taxon>Stenosarchaea group</taxon>
        <taxon>Methanomicrobia</taxon>
        <taxon>Methanosarcinales</taxon>
        <taxon>Methanosarcinaceae</taxon>
        <taxon>Methanosarcina</taxon>
    </lineage>
</organism>
<evidence type="ECO:0000259" key="1">
    <source>
        <dbReference type="Pfam" id="PF04321"/>
    </source>
</evidence>
<dbReference type="AlphaFoldDB" id="A0A0E3LKS2"/>
<accession>A0A0E3LKS2</accession>
<dbReference type="GO" id="GO:0008831">
    <property type="term" value="F:dTDP-4-dehydrorhamnose reductase activity"/>
    <property type="evidence" value="ECO:0007669"/>
    <property type="project" value="UniProtKB-EC"/>
</dbReference>
<dbReference type="NCBIfam" id="TIGR01214">
    <property type="entry name" value="rmlD"/>
    <property type="match status" value="1"/>
</dbReference>
<dbReference type="InterPro" id="IPR029903">
    <property type="entry name" value="RmlD-like-bd"/>
</dbReference>
<dbReference type="Proteomes" id="UP000033038">
    <property type="component" value="Chromosome"/>
</dbReference>
<gene>
    <name evidence="2" type="ORF">MSBRW_0763</name>
</gene>
<dbReference type="PATRIC" id="fig|1434109.4.peg.934"/>
<dbReference type="GeneID" id="24822194"/>
<dbReference type="CDD" id="cd05254">
    <property type="entry name" value="dTDP_HR_like_SDR_e"/>
    <property type="match status" value="1"/>
</dbReference>
<dbReference type="InterPro" id="IPR005913">
    <property type="entry name" value="dTDP_dehydrorham_reduct"/>
</dbReference>
<protein>
    <submittedName>
        <fullName evidence="2">dTDP-4-dehydrorhamnose reductase</fullName>
        <ecNumber evidence="2">1.1.1.133</ecNumber>
    </submittedName>
</protein>
<dbReference type="Gene3D" id="3.90.25.10">
    <property type="entry name" value="UDP-galactose 4-epimerase, domain 1"/>
    <property type="match status" value="1"/>
</dbReference>
<feature type="domain" description="RmlD-like substrate binding" evidence="1">
    <location>
        <begin position="7"/>
        <end position="267"/>
    </location>
</feature>
<dbReference type="GO" id="GO:0005829">
    <property type="term" value="C:cytosol"/>
    <property type="evidence" value="ECO:0007669"/>
    <property type="project" value="TreeGrafter"/>
</dbReference>
<dbReference type="PANTHER" id="PTHR10491">
    <property type="entry name" value="DTDP-4-DEHYDRORHAMNOSE REDUCTASE"/>
    <property type="match status" value="1"/>
</dbReference>
<name>A0A0E3LKS2_METBA</name>